<comment type="caution">
    <text evidence="5">The sequence shown here is derived from an EMBL/GenBank/DDBJ whole genome shotgun (WGS) entry which is preliminary data.</text>
</comment>
<dbReference type="AlphaFoldDB" id="A0A9N9APK7"/>
<protein>
    <submittedName>
        <fullName evidence="5">952_t:CDS:1</fullName>
    </submittedName>
</protein>
<evidence type="ECO:0000313" key="5">
    <source>
        <dbReference type="EMBL" id="CAG8536380.1"/>
    </source>
</evidence>
<dbReference type="GO" id="GO:0042826">
    <property type="term" value="F:histone deacetylase binding"/>
    <property type="evidence" value="ECO:0007669"/>
    <property type="project" value="TreeGrafter"/>
</dbReference>
<dbReference type="PANTHER" id="PTHR46165">
    <property type="entry name" value="SET AND MYND DOMAIN-CONTAINING PROTEIN 4"/>
    <property type="match status" value="1"/>
</dbReference>
<dbReference type="Gene3D" id="2.170.270.10">
    <property type="entry name" value="SET domain"/>
    <property type="match status" value="1"/>
</dbReference>
<dbReference type="SUPFAM" id="SSF48452">
    <property type="entry name" value="TPR-like"/>
    <property type="match status" value="1"/>
</dbReference>
<organism evidence="5 6">
    <name type="scientific">Ambispora leptoticha</name>
    <dbReference type="NCBI Taxonomy" id="144679"/>
    <lineage>
        <taxon>Eukaryota</taxon>
        <taxon>Fungi</taxon>
        <taxon>Fungi incertae sedis</taxon>
        <taxon>Mucoromycota</taxon>
        <taxon>Glomeromycotina</taxon>
        <taxon>Glomeromycetes</taxon>
        <taxon>Archaeosporales</taxon>
        <taxon>Ambisporaceae</taxon>
        <taxon>Ambispora</taxon>
    </lineage>
</organism>
<evidence type="ECO:0000259" key="4">
    <source>
        <dbReference type="PROSITE" id="PS50280"/>
    </source>
</evidence>
<dbReference type="PANTHER" id="PTHR46165:SF2">
    <property type="entry name" value="SET AND MYND DOMAIN-CONTAINING PROTEIN 4"/>
    <property type="match status" value="1"/>
</dbReference>
<name>A0A9N9APK7_9GLOM</name>
<proteinExistence type="predicted"/>
<dbReference type="InterPro" id="IPR001214">
    <property type="entry name" value="SET_dom"/>
</dbReference>
<feature type="domain" description="SET" evidence="4">
    <location>
        <begin position="254"/>
        <end position="498"/>
    </location>
</feature>
<evidence type="ECO:0000256" key="1">
    <source>
        <dbReference type="ARBA" id="ARBA00022603"/>
    </source>
</evidence>
<dbReference type="Gene3D" id="1.25.40.10">
    <property type="entry name" value="Tetratricopeptide repeat domain"/>
    <property type="match status" value="1"/>
</dbReference>
<sequence length="532" mass="61832">MEEEINKKVEETIKSLLASCRLFPKPVLNMLADFHSNPQTKKAIHHRYLGNQALTNGNYKTAFNEYSSGIINNPDDPALWCNRSLAFLKLGHPELSVIDSRRAIAMINKFIADYLNNKPGLRMPLLAYGKNEDLTPEKKLTQLQVKAMFREIQAFADLELLPNAIYSCEQLLQDKDIYKDVPFNWIDVQKLLVECKKKLEDGCKKYGPTYKDFVKNGANCTFRGSYWWDSRQENRMSEEIFQILTQKVSEISSSKIEVAKVTFEESGDEYQYGLKATSDISANTLIYEEKPFLCVNSKIKKRCDYCNQEISKKFRYLCPRVDCKEIYCNIRCYQQAYDLYHKVMCGKDFSEIYNVVRTGISTSSLIILFLIKLFAIGKIRDTCPLDLEEIKHLRRWMAAQLHLPSASFDFYQIVIKNLEIPIGDLRFDFWVFISCMCFLCNNMFGEQDENSHPDFGSLQPLTSLINHNCEPNAELDLKEELKARRKIVRGEQITISYLDWPGLTNEERSQRLFVTYGIKCNCRKCFPYSKSY</sequence>
<dbReference type="GO" id="GO:0032259">
    <property type="term" value="P:methylation"/>
    <property type="evidence" value="ECO:0007669"/>
    <property type="project" value="UniProtKB-KW"/>
</dbReference>
<dbReference type="CDD" id="cd20071">
    <property type="entry name" value="SET_SMYD"/>
    <property type="match status" value="1"/>
</dbReference>
<evidence type="ECO:0000256" key="3">
    <source>
        <dbReference type="ARBA" id="ARBA00022691"/>
    </source>
</evidence>
<accession>A0A9N9APK7</accession>
<dbReference type="Pfam" id="PF00856">
    <property type="entry name" value="SET"/>
    <property type="match status" value="1"/>
</dbReference>
<keyword evidence="1" id="KW-0489">Methyltransferase</keyword>
<evidence type="ECO:0000256" key="2">
    <source>
        <dbReference type="ARBA" id="ARBA00022679"/>
    </source>
</evidence>
<dbReference type="InterPro" id="IPR052097">
    <property type="entry name" value="SET-MYND_domain_protein"/>
</dbReference>
<reference evidence="5" key="1">
    <citation type="submission" date="2021-06" db="EMBL/GenBank/DDBJ databases">
        <authorList>
            <person name="Kallberg Y."/>
            <person name="Tangrot J."/>
            <person name="Rosling A."/>
        </authorList>
    </citation>
    <scope>NUCLEOTIDE SEQUENCE</scope>
    <source>
        <strain evidence="5">FL130A</strain>
    </source>
</reference>
<dbReference type="PROSITE" id="PS50280">
    <property type="entry name" value="SET"/>
    <property type="match status" value="1"/>
</dbReference>
<dbReference type="InterPro" id="IPR046341">
    <property type="entry name" value="SET_dom_sf"/>
</dbReference>
<dbReference type="OrthoDB" id="438641at2759"/>
<dbReference type="InterPro" id="IPR011990">
    <property type="entry name" value="TPR-like_helical_dom_sf"/>
</dbReference>
<keyword evidence="2" id="KW-0808">Transferase</keyword>
<dbReference type="EMBL" id="CAJVPS010001394">
    <property type="protein sequence ID" value="CAG8536380.1"/>
    <property type="molecule type" value="Genomic_DNA"/>
</dbReference>
<dbReference type="GO" id="GO:0008168">
    <property type="term" value="F:methyltransferase activity"/>
    <property type="evidence" value="ECO:0007669"/>
    <property type="project" value="UniProtKB-KW"/>
</dbReference>
<evidence type="ECO:0000313" key="6">
    <source>
        <dbReference type="Proteomes" id="UP000789508"/>
    </source>
</evidence>
<dbReference type="Gene3D" id="6.10.140.2220">
    <property type="match status" value="1"/>
</dbReference>
<dbReference type="GO" id="GO:0005634">
    <property type="term" value="C:nucleus"/>
    <property type="evidence" value="ECO:0007669"/>
    <property type="project" value="TreeGrafter"/>
</dbReference>
<dbReference type="Gene3D" id="1.10.220.160">
    <property type="match status" value="1"/>
</dbReference>
<dbReference type="SUPFAM" id="SSF82199">
    <property type="entry name" value="SET domain"/>
    <property type="match status" value="1"/>
</dbReference>
<keyword evidence="6" id="KW-1185">Reference proteome</keyword>
<dbReference type="GO" id="GO:0005737">
    <property type="term" value="C:cytoplasm"/>
    <property type="evidence" value="ECO:0007669"/>
    <property type="project" value="TreeGrafter"/>
</dbReference>
<gene>
    <name evidence="5" type="ORF">ALEPTO_LOCUS5190</name>
</gene>
<dbReference type="Proteomes" id="UP000789508">
    <property type="component" value="Unassembled WGS sequence"/>
</dbReference>
<keyword evidence="3" id="KW-0949">S-adenosyl-L-methionine</keyword>